<dbReference type="Gene3D" id="2.60.120.200">
    <property type="match status" value="2"/>
</dbReference>
<feature type="domain" description="Galectin" evidence="3">
    <location>
        <begin position="439"/>
        <end position="587"/>
    </location>
</feature>
<feature type="domain" description="Galectin" evidence="3">
    <location>
        <begin position="641"/>
        <end position="805"/>
    </location>
</feature>
<dbReference type="AlphaFoldDB" id="A0ABD2KYV0"/>
<proteinExistence type="predicted"/>
<organism evidence="4 5">
    <name type="scientific">Heterodera trifolii</name>
    <dbReference type="NCBI Taxonomy" id="157864"/>
    <lineage>
        <taxon>Eukaryota</taxon>
        <taxon>Metazoa</taxon>
        <taxon>Ecdysozoa</taxon>
        <taxon>Nematoda</taxon>
        <taxon>Chromadorea</taxon>
        <taxon>Rhabditida</taxon>
        <taxon>Tylenchina</taxon>
        <taxon>Tylenchomorpha</taxon>
        <taxon>Tylenchoidea</taxon>
        <taxon>Heteroderidae</taxon>
        <taxon>Heteroderinae</taxon>
        <taxon>Heterodera</taxon>
    </lineage>
</organism>
<comment type="caution">
    <text evidence="4">The sequence shown here is derived from an EMBL/GenBank/DDBJ whole genome shotgun (WGS) entry which is preliminary data.</text>
</comment>
<name>A0ABD2KYV0_9BILA</name>
<sequence length="979" mass="113507">MRIYFNIPLILCHFFALNGIRSSAYEQITEPTRLTGHGTKVTTIQIQDFDQCFPRDAAKTFGLEFRLPPDGGRCEDGLIICYPSIMTTRELDHDHSVDIVSLNDKRFNIDNIANNTIAEECQNEAKKFGNSIAKITWHGIGIKLNRQSNWLNAAILNTTFSAKSYIVPEVFRQFIIHLGNKNNFSSYVTIDEEVIEVEDAKIEQYKNKSLIGAKLRDFMGFWVLGLDMIPWDEQRMRLFVIRHCNCSLEAWFLRPSDSEPTDPKEASMGTGRFEDRCDNRIQTLSMSLDNISEANQVISLRLLTDKMLNDQPPNNTIMLKILQTINGKKDFEQLSAHFLITDESVEVYMKNQSKENETFNLDFEFPNQTFEFDLQIWIQQYSYKITLRNRSKRGYYHQQWWGGLNFNEHNKLLLTGHYALLEDPHVFPRQELGEPDTTVSYYSYAPWSENSNLKVRIKLLDGKATQFSIYLLHDIPEPTKNIGATVMRMDVTVTKENVATMKCTDFFEREEHPLEELSNNMTSTFNKLLNNGKQRAFEFKIVLNGTSLGISINGAGMCSYEPQLPIWAINYIRLEGNVTTLDNPEYVYFKTLKHTWKLHSKYSKIRPYEVFLVNPKEIVTRTFDNETQKMVDKTETVAGNFTIKLKTLLNYGDEILLTALRDKVKSDGINNFSIILMHESMEDNVKIGDIVMKIDYDFVVEIKNDSTKYYRKEARFSHRLHKEDPVIENTTSHELSELGGKFELQIIAETNRFRIKINHENHATEIPYPKATVNGQLVTVPPWAVDHIRICGNDQLLKTTYFDIKKYPEENPERITAIKQINLRSGRGFLMKNEKITVEVEKQKANHGKVDVLFLNEALSFNEIIGKTIMKAELYNNKLSLSYSIDGKKNDTPQNCGEVKMDENDKYEFQFIVISDTAFNVTVNDWEQYCTYSTPFPIWTIQYITVEYDKSVFHPPIINCTSTEKYERCIEPKHNKIIT</sequence>
<dbReference type="InterPro" id="IPR001079">
    <property type="entry name" value="Galectin_CRD"/>
</dbReference>
<evidence type="ECO:0000313" key="4">
    <source>
        <dbReference type="EMBL" id="KAL3107439.1"/>
    </source>
</evidence>
<reference evidence="4 5" key="1">
    <citation type="submission" date="2024-10" db="EMBL/GenBank/DDBJ databases">
        <authorList>
            <person name="Kim D."/>
        </authorList>
    </citation>
    <scope>NUCLEOTIDE SEQUENCE [LARGE SCALE GENOMIC DNA]</scope>
    <source>
        <strain evidence="4">BH-2024</strain>
    </source>
</reference>
<feature type="signal peptide" evidence="2">
    <location>
        <begin position="1"/>
        <end position="24"/>
    </location>
</feature>
<protein>
    <recommendedName>
        <fullName evidence="3">Galectin domain-containing protein</fullName>
    </recommendedName>
</protein>
<evidence type="ECO:0000313" key="5">
    <source>
        <dbReference type="Proteomes" id="UP001620626"/>
    </source>
</evidence>
<dbReference type="Proteomes" id="UP001620626">
    <property type="component" value="Unassembled WGS sequence"/>
</dbReference>
<keyword evidence="5" id="KW-1185">Reference proteome</keyword>
<evidence type="ECO:0000259" key="3">
    <source>
        <dbReference type="PROSITE" id="PS51304"/>
    </source>
</evidence>
<keyword evidence="2" id="KW-0732">Signal</keyword>
<evidence type="ECO:0000256" key="2">
    <source>
        <dbReference type="SAM" id="SignalP"/>
    </source>
</evidence>
<dbReference type="PROSITE" id="PS51304">
    <property type="entry name" value="GALECTIN"/>
    <property type="match status" value="2"/>
</dbReference>
<gene>
    <name evidence="4" type="ORF">niasHT_014156</name>
</gene>
<dbReference type="GO" id="GO:0030246">
    <property type="term" value="F:carbohydrate binding"/>
    <property type="evidence" value="ECO:0007669"/>
    <property type="project" value="UniProtKB-KW"/>
</dbReference>
<evidence type="ECO:0000256" key="1">
    <source>
        <dbReference type="ARBA" id="ARBA00022734"/>
    </source>
</evidence>
<keyword evidence="1" id="KW-0430">Lectin</keyword>
<accession>A0ABD2KYV0</accession>
<dbReference type="EMBL" id="JBICBT010000616">
    <property type="protein sequence ID" value="KAL3107439.1"/>
    <property type="molecule type" value="Genomic_DNA"/>
</dbReference>
<feature type="chain" id="PRO_5044768351" description="Galectin domain-containing protein" evidence="2">
    <location>
        <begin position="25"/>
        <end position="979"/>
    </location>
</feature>